<feature type="chain" id="PRO_5012328205" evidence="2">
    <location>
        <begin position="23"/>
        <end position="768"/>
    </location>
</feature>
<feature type="region of interest" description="Disordered" evidence="1">
    <location>
        <begin position="697"/>
        <end position="723"/>
    </location>
</feature>
<gene>
    <name evidence="3" type="ORF">A9Q84_17355</name>
</gene>
<feature type="region of interest" description="Disordered" evidence="1">
    <location>
        <begin position="738"/>
        <end position="768"/>
    </location>
</feature>
<sequence length="768" mass="86022">MMRSFKSILLILMFLSSLLVSAADMCSQVELEQMNKVASNEDLAKEVAQQVLNLSFQKLAYAHHEYNKIKANPKALKAAVQEAIKNDKRKGISSEAIMEDLDEYSNRVLSNDTFKLKKNDQKYLKALTVFSKKFKESKYHIENYEEEALRNFGHLQAGGKKQKQSWKTAIQNIADNFRHRQFKNEDGSRARPDMKISEKKISDPEKIKQAIKAYKNYILENSGEVTQKCRDAILNSNNVICKKENKPLLGINRDTIDFCLHNILKALEDKTVSTRPEVGYIGAKASVQTCEVTRNKEDNTYNISLGLNLENLPSHNEEWSLSVNGSNPQSISNIKDDSGLTTQKISSDLNFNGLTISEEDLIKPLSFKFLSKNNNTMYKLIDNKSNSPGVFLYDCELPKKIEALTVKPVTPPTYKIDLAVKQGSAYNIFILTAGDVTKTATNAQEEVIDSIVTIPKDTKYNWVPISPLICNFAETDTQQKTCTIEAVEAPTSATLKVTLPDEGSVEVVAQKTFGSTSQLKLTLEKKENTDKPFIVDLVANVSREVDGKTEALTKEAIVWKCEPDCEPAGASGTTFNINDTFKYHQKKITACLESNPKICSEQSIEVKLPNLIAITSNGDNKSSEEAVNLKLKDIPEKYKAIMADATFKWSCDLSKCDSDGKSVNLKRNDKKPTKVNLTATIKGITFSASEYTVDRLKKESKDKDKDKEEKEEEEEESDEECTQADAFSVKVCVKKGDKASQLPTKYMPPMQQPLVLPPSRPYITPGFN</sequence>
<protein>
    <submittedName>
        <fullName evidence="3">Uncharacterized protein</fullName>
    </submittedName>
</protein>
<accession>A0A1Y5F962</accession>
<feature type="compositionally biased region" description="Basic and acidic residues" evidence="1">
    <location>
        <begin position="697"/>
        <end position="708"/>
    </location>
</feature>
<feature type="signal peptide" evidence="2">
    <location>
        <begin position="1"/>
        <end position="22"/>
    </location>
</feature>
<comment type="caution">
    <text evidence="3">The sequence shown here is derived from an EMBL/GenBank/DDBJ whole genome shotgun (WGS) entry which is preliminary data.</text>
</comment>
<dbReference type="AlphaFoldDB" id="A0A1Y5F962"/>
<reference evidence="4" key="1">
    <citation type="journal article" date="2017" name="Proc. Natl. Acad. Sci. U.S.A.">
        <title>Simulation of Deepwater Horizon oil plume reveals substrate specialization within a complex community of hydrocarbon-degraders.</title>
        <authorList>
            <person name="Hu P."/>
            <person name="Dubinsky E.A."/>
            <person name="Probst A.J."/>
            <person name="Wang J."/>
            <person name="Sieber C.M.K."/>
            <person name="Tom L.M."/>
            <person name="Gardinali P."/>
            <person name="Banfield J.F."/>
            <person name="Atlas R.M."/>
            <person name="Andersen G.L."/>
        </authorList>
    </citation>
    <scope>NUCLEOTIDE SEQUENCE [LARGE SCALE GENOMIC DNA]</scope>
</reference>
<feature type="compositionally biased region" description="Acidic residues" evidence="1">
    <location>
        <begin position="709"/>
        <end position="722"/>
    </location>
</feature>
<evidence type="ECO:0000313" key="4">
    <source>
        <dbReference type="Proteomes" id="UP000196531"/>
    </source>
</evidence>
<evidence type="ECO:0000256" key="1">
    <source>
        <dbReference type="SAM" id="MobiDB-lite"/>
    </source>
</evidence>
<evidence type="ECO:0000313" key="3">
    <source>
        <dbReference type="EMBL" id="OUR94875.1"/>
    </source>
</evidence>
<dbReference type="EMBL" id="MAAO01000010">
    <property type="protein sequence ID" value="OUR94875.1"/>
    <property type="molecule type" value="Genomic_DNA"/>
</dbReference>
<organism evidence="3 4">
    <name type="scientific">Halobacteriovorax marinus</name>
    <dbReference type="NCBI Taxonomy" id="97084"/>
    <lineage>
        <taxon>Bacteria</taxon>
        <taxon>Pseudomonadati</taxon>
        <taxon>Bdellovibrionota</taxon>
        <taxon>Bacteriovoracia</taxon>
        <taxon>Bacteriovoracales</taxon>
        <taxon>Halobacteriovoraceae</taxon>
        <taxon>Halobacteriovorax</taxon>
    </lineage>
</organism>
<name>A0A1Y5F962_9BACT</name>
<evidence type="ECO:0000256" key="2">
    <source>
        <dbReference type="SAM" id="SignalP"/>
    </source>
</evidence>
<dbReference type="Proteomes" id="UP000196531">
    <property type="component" value="Unassembled WGS sequence"/>
</dbReference>
<keyword evidence="2" id="KW-0732">Signal</keyword>
<proteinExistence type="predicted"/>